<sequence>MWIIAIVTISKHFKNYYEPTIQRHKVRVLLYPPVYSTLAWVSYLRYDYATTIMFFATLFEAFAVYNLYTCLQSYLQPFRDEYEGVKEEARPTVVPCVKVHIKSRWGMHYRTITDILVYQFPLWSIFDAFISIFAELKGHYCEGSLSFKGAYVYLTIINFIALSFIISALFTYLAVYHPEWKRIKISAHGMFWCVKGPIMINFYIGTILLDGLAYDNIIHGTDGSNSSDGLAWSTEAVKHGLEVIIDCVVMTIFMGLMTKYFGPQDSIRRANENDTQIIGEPFQKRTSSQAFLDAYVLYIPEFIRNVITCGRDSRALAKKRARMKQQKRESMELSGLTSNKF</sequence>
<feature type="transmembrane region" description="Helical" evidence="6">
    <location>
        <begin position="150"/>
        <end position="175"/>
    </location>
</feature>
<organism evidence="7 8">
    <name type="scientific">Hesseltinella vesiculosa</name>
    <dbReference type="NCBI Taxonomy" id="101127"/>
    <lineage>
        <taxon>Eukaryota</taxon>
        <taxon>Fungi</taxon>
        <taxon>Fungi incertae sedis</taxon>
        <taxon>Mucoromycota</taxon>
        <taxon>Mucoromycotina</taxon>
        <taxon>Mucoromycetes</taxon>
        <taxon>Mucorales</taxon>
        <taxon>Cunninghamellaceae</taxon>
        <taxon>Hesseltinella</taxon>
    </lineage>
</organism>
<dbReference type="Proteomes" id="UP000242146">
    <property type="component" value="Unassembled WGS sequence"/>
</dbReference>
<name>A0A1X2GG19_9FUNG</name>
<reference evidence="7 8" key="1">
    <citation type="submission" date="2016-07" db="EMBL/GenBank/DDBJ databases">
        <title>Pervasive Adenine N6-methylation of Active Genes in Fungi.</title>
        <authorList>
            <consortium name="DOE Joint Genome Institute"/>
            <person name="Mondo S.J."/>
            <person name="Dannebaum R.O."/>
            <person name="Kuo R.C."/>
            <person name="Labutti K."/>
            <person name="Haridas S."/>
            <person name="Kuo A."/>
            <person name="Salamov A."/>
            <person name="Ahrendt S.R."/>
            <person name="Lipzen A."/>
            <person name="Sullivan W."/>
            <person name="Andreopoulos W.B."/>
            <person name="Clum A."/>
            <person name="Lindquist E."/>
            <person name="Daum C."/>
            <person name="Ramamoorthy G.K."/>
            <person name="Gryganskyi A."/>
            <person name="Culley D."/>
            <person name="Magnuson J.K."/>
            <person name="James T.Y."/>
            <person name="O'Malley M.A."/>
            <person name="Stajich J.E."/>
            <person name="Spatafora J.W."/>
            <person name="Visel A."/>
            <person name="Grigoriev I.V."/>
        </authorList>
    </citation>
    <scope>NUCLEOTIDE SEQUENCE [LARGE SCALE GENOMIC DNA]</scope>
    <source>
        <strain evidence="7 8">NRRL 3301</strain>
    </source>
</reference>
<accession>A0A1X2GG19</accession>
<dbReference type="InterPro" id="IPR005178">
    <property type="entry name" value="Ostalpha/TMEM184C"/>
</dbReference>
<keyword evidence="2 6" id="KW-0812">Transmembrane</keyword>
<evidence type="ECO:0000256" key="2">
    <source>
        <dbReference type="ARBA" id="ARBA00022692"/>
    </source>
</evidence>
<keyword evidence="3 6" id="KW-1133">Transmembrane helix</keyword>
<evidence type="ECO:0000256" key="3">
    <source>
        <dbReference type="ARBA" id="ARBA00022989"/>
    </source>
</evidence>
<comment type="caution">
    <text evidence="7">The sequence shown here is derived from an EMBL/GenBank/DDBJ whole genome shotgun (WGS) entry which is preliminary data.</text>
</comment>
<evidence type="ECO:0008006" key="9">
    <source>
        <dbReference type="Google" id="ProtNLM"/>
    </source>
</evidence>
<evidence type="ECO:0000256" key="6">
    <source>
        <dbReference type="SAM" id="Phobius"/>
    </source>
</evidence>
<feature type="transmembrane region" description="Helical" evidence="6">
    <location>
        <begin position="243"/>
        <end position="262"/>
    </location>
</feature>
<evidence type="ECO:0000313" key="8">
    <source>
        <dbReference type="Proteomes" id="UP000242146"/>
    </source>
</evidence>
<dbReference type="EMBL" id="MCGT01000017">
    <property type="protein sequence ID" value="ORX52854.1"/>
    <property type="molecule type" value="Genomic_DNA"/>
</dbReference>
<evidence type="ECO:0000313" key="7">
    <source>
        <dbReference type="EMBL" id="ORX52854.1"/>
    </source>
</evidence>
<dbReference type="AlphaFoldDB" id="A0A1X2GG19"/>
<dbReference type="SMART" id="SM01417">
    <property type="entry name" value="Solute_trans_a"/>
    <property type="match status" value="1"/>
</dbReference>
<feature type="region of interest" description="Disordered" evidence="5">
    <location>
        <begin position="322"/>
        <end position="341"/>
    </location>
</feature>
<feature type="transmembrane region" description="Helical" evidence="6">
    <location>
        <begin position="187"/>
        <end position="209"/>
    </location>
</feature>
<feature type="transmembrane region" description="Helical" evidence="6">
    <location>
        <begin position="28"/>
        <end position="46"/>
    </location>
</feature>
<proteinExistence type="predicted"/>
<dbReference type="PANTHER" id="PTHR23423">
    <property type="entry name" value="ORGANIC SOLUTE TRANSPORTER-RELATED"/>
    <property type="match status" value="1"/>
</dbReference>
<evidence type="ECO:0000256" key="4">
    <source>
        <dbReference type="ARBA" id="ARBA00023136"/>
    </source>
</evidence>
<keyword evidence="4 6" id="KW-0472">Membrane</keyword>
<dbReference type="Pfam" id="PF03619">
    <property type="entry name" value="Solute_trans_a"/>
    <property type="match status" value="1"/>
</dbReference>
<feature type="transmembrane region" description="Helical" evidence="6">
    <location>
        <begin position="52"/>
        <end position="71"/>
    </location>
</feature>
<dbReference type="GO" id="GO:0016020">
    <property type="term" value="C:membrane"/>
    <property type="evidence" value="ECO:0007669"/>
    <property type="project" value="UniProtKB-SubCell"/>
</dbReference>
<keyword evidence="8" id="KW-1185">Reference proteome</keyword>
<protein>
    <recommendedName>
        <fullName evidence="9">DUF300-domain-containing protein</fullName>
    </recommendedName>
</protein>
<evidence type="ECO:0000256" key="5">
    <source>
        <dbReference type="SAM" id="MobiDB-lite"/>
    </source>
</evidence>
<evidence type="ECO:0000256" key="1">
    <source>
        <dbReference type="ARBA" id="ARBA00004141"/>
    </source>
</evidence>
<dbReference type="STRING" id="101127.A0A1X2GG19"/>
<comment type="subcellular location">
    <subcellularLocation>
        <location evidence="1">Membrane</location>
        <topology evidence="1">Multi-pass membrane protein</topology>
    </subcellularLocation>
</comment>
<gene>
    <name evidence="7" type="ORF">DM01DRAFT_1323326</name>
</gene>
<feature type="transmembrane region" description="Helical" evidence="6">
    <location>
        <begin position="115"/>
        <end position="134"/>
    </location>
</feature>
<dbReference type="OrthoDB" id="5348404at2759"/>